<proteinExistence type="predicted"/>
<reference evidence="1 2" key="1">
    <citation type="submission" date="2017-11" db="EMBL/GenBank/DDBJ databases">
        <title>Comparitive Functional Genomics of Dry Heat Resistant strains isolated from the Viking Spacecraft.</title>
        <authorList>
            <person name="Seuylemezian A."/>
            <person name="Cooper K."/>
            <person name="Vaishampayan P."/>
        </authorList>
    </citation>
    <scope>NUCLEOTIDE SEQUENCE [LARGE SCALE GENOMIC DNA]</scope>
    <source>
        <strain evidence="1 2">V1-29</strain>
    </source>
</reference>
<dbReference type="EMBL" id="PGUY01000075">
    <property type="protein sequence ID" value="PLT27841.1"/>
    <property type="molecule type" value="Genomic_DNA"/>
</dbReference>
<gene>
    <name evidence="1" type="ORF">CUU66_21610</name>
</gene>
<accession>A0A2N5M0H0</accession>
<keyword evidence="2" id="KW-1185">Reference proteome</keyword>
<protein>
    <submittedName>
        <fullName evidence="1">Uncharacterized protein</fullName>
    </submittedName>
</protein>
<comment type="caution">
    <text evidence="1">The sequence shown here is derived from an EMBL/GenBank/DDBJ whole genome shotgun (WGS) entry which is preliminary data.</text>
</comment>
<dbReference type="AlphaFoldDB" id="A0A2N5M0H0"/>
<sequence>MDNEIQVIKQKLNKRIEVNTYKPLSLEEVLFLPVAKPNSYAEQLHTFTTYASSIDLAGYK</sequence>
<evidence type="ECO:0000313" key="1">
    <source>
        <dbReference type="EMBL" id="PLT27841.1"/>
    </source>
</evidence>
<dbReference type="RefSeq" id="WP_101645460.1">
    <property type="nucleotide sequence ID" value="NZ_PGUY01000075.1"/>
</dbReference>
<organism evidence="1 2">
    <name type="scientific">Peribacillus deserti</name>
    <dbReference type="NCBI Taxonomy" id="673318"/>
    <lineage>
        <taxon>Bacteria</taxon>
        <taxon>Bacillati</taxon>
        <taxon>Bacillota</taxon>
        <taxon>Bacilli</taxon>
        <taxon>Bacillales</taxon>
        <taxon>Bacillaceae</taxon>
        <taxon>Peribacillus</taxon>
    </lineage>
</organism>
<dbReference type="Proteomes" id="UP000234748">
    <property type="component" value="Unassembled WGS sequence"/>
</dbReference>
<name>A0A2N5M0H0_9BACI</name>
<evidence type="ECO:0000313" key="2">
    <source>
        <dbReference type="Proteomes" id="UP000234748"/>
    </source>
</evidence>